<reference evidence="3 4" key="1">
    <citation type="submission" date="2019-07" db="EMBL/GenBank/DDBJ databases">
        <title>R&amp;d 2014.</title>
        <authorList>
            <person name="Klenk H.-P."/>
        </authorList>
    </citation>
    <scope>NUCLEOTIDE SEQUENCE [LARGE SCALE GENOMIC DNA]</scope>
    <source>
        <strain evidence="3 4">DSM 43194</strain>
    </source>
</reference>
<dbReference type="RefSeq" id="WP_030534176.1">
    <property type="nucleotide sequence ID" value="NZ_JOIJ01000025.1"/>
</dbReference>
<dbReference type="EMBL" id="VLJV01000002">
    <property type="protein sequence ID" value="TWH16006.1"/>
    <property type="molecule type" value="Genomic_DNA"/>
</dbReference>
<dbReference type="Proteomes" id="UP000317303">
    <property type="component" value="Unassembled WGS sequence"/>
</dbReference>
<name>A0A660C3R0_9PSEU</name>
<dbReference type="AlphaFoldDB" id="A0A660C3R0"/>
<evidence type="ECO:0000256" key="1">
    <source>
        <dbReference type="SAM" id="Phobius"/>
    </source>
</evidence>
<protein>
    <submittedName>
        <fullName evidence="3">Uncharacterized protein</fullName>
    </submittedName>
</protein>
<keyword evidence="1" id="KW-0472">Membrane</keyword>
<evidence type="ECO:0000313" key="4">
    <source>
        <dbReference type="Proteomes" id="UP000317303"/>
    </source>
</evidence>
<comment type="caution">
    <text evidence="3">The sequence shown here is derived from an EMBL/GenBank/DDBJ whole genome shotgun (WGS) entry which is preliminary data.</text>
</comment>
<keyword evidence="4" id="KW-1185">Reference proteome</keyword>
<sequence>MRELDVDLEQARRGDPLVAMLALIGVAVIAAAGGLITATALASSVPAVAGLVLAASAGWAASSIDHQEDQ</sequence>
<proteinExistence type="predicted"/>
<feature type="transmembrane region" description="Helical" evidence="1">
    <location>
        <begin position="21"/>
        <end position="41"/>
    </location>
</feature>
<accession>A0A660C3R0</accession>
<gene>
    <name evidence="2" type="ORF">JD82_04930</name>
    <name evidence="3" type="ORF">JD82_04994</name>
</gene>
<dbReference type="EMBL" id="VLJV01000002">
    <property type="protein sequence ID" value="TWH15942.1"/>
    <property type="molecule type" value="Genomic_DNA"/>
</dbReference>
<keyword evidence="1" id="KW-1133">Transmembrane helix</keyword>
<keyword evidence="1" id="KW-0812">Transmembrane</keyword>
<evidence type="ECO:0000313" key="3">
    <source>
        <dbReference type="EMBL" id="TWH16006.1"/>
    </source>
</evidence>
<evidence type="ECO:0000313" key="2">
    <source>
        <dbReference type="EMBL" id="TWH15942.1"/>
    </source>
</evidence>
<organism evidence="3 4">
    <name type="scientific">Prauserella rugosa</name>
    <dbReference type="NCBI Taxonomy" id="43354"/>
    <lineage>
        <taxon>Bacteria</taxon>
        <taxon>Bacillati</taxon>
        <taxon>Actinomycetota</taxon>
        <taxon>Actinomycetes</taxon>
        <taxon>Pseudonocardiales</taxon>
        <taxon>Pseudonocardiaceae</taxon>
        <taxon>Prauserella</taxon>
    </lineage>
</organism>